<dbReference type="SMART" id="SM00184">
    <property type="entry name" value="RING"/>
    <property type="match status" value="1"/>
</dbReference>
<feature type="compositionally biased region" description="Low complexity" evidence="2">
    <location>
        <begin position="512"/>
        <end position="532"/>
    </location>
</feature>
<dbReference type="AlphaFoldDB" id="A0A139AGA8"/>
<feature type="region of interest" description="Disordered" evidence="2">
    <location>
        <begin position="506"/>
        <end position="532"/>
    </location>
</feature>
<feature type="compositionally biased region" description="Basic and acidic residues" evidence="2">
    <location>
        <begin position="776"/>
        <end position="786"/>
    </location>
</feature>
<dbReference type="PROSITE" id="PS50089">
    <property type="entry name" value="ZF_RING_2"/>
    <property type="match status" value="1"/>
</dbReference>
<dbReference type="Pfam" id="PF13639">
    <property type="entry name" value="zf-RING_2"/>
    <property type="match status" value="1"/>
</dbReference>
<organism evidence="6 7">
    <name type="scientific">Gonapodya prolifera (strain JEL478)</name>
    <name type="common">Monoblepharis prolifera</name>
    <dbReference type="NCBI Taxonomy" id="1344416"/>
    <lineage>
        <taxon>Eukaryota</taxon>
        <taxon>Fungi</taxon>
        <taxon>Fungi incertae sedis</taxon>
        <taxon>Chytridiomycota</taxon>
        <taxon>Chytridiomycota incertae sedis</taxon>
        <taxon>Monoblepharidomycetes</taxon>
        <taxon>Monoblepharidales</taxon>
        <taxon>Gonapodyaceae</taxon>
        <taxon>Gonapodya</taxon>
    </lineage>
</organism>
<dbReference type="PANTHER" id="PTHR22765">
    <property type="entry name" value="RING FINGER AND PROTEASE ASSOCIATED DOMAIN-CONTAINING"/>
    <property type="match status" value="1"/>
</dbReference>
<protein>
    <recommendedName>
        <fullName evidence="5">RING-type domain-containing protein</fullName>
    </recommendedName>
</protein>
<evidence type="ECO:0000256" key="4">
    <source>
        <dbReference type="SAM" id="SignalP"/>
    </source>
</evidence>
<feature type="domain" description="RING-type" evidence="5">
    <location>
        <begin position="458"/>
        <end position="501"/>
    </location>
</feature>
<evidence type="ECO:0000313" key="6">
    <source>
        <dbReference type="EMBL" id="KXS15841.1"/>
    </source>
</evidence>
<evidence type="ECO:0000256" key="2">
    <source>
        <dbReference type="SAM" id="MobiDB-lite"/>
    </source>
</evidence>
<dbReference type="Gene3D" id="3.30.40.10">
    <property type="entry name" value="Zinc/RING finger domain, C3HC4 (zinc finger)"/>
    <property type="match status" value="1"/>
</dbReference>
<evidence type="ECO:0000256" key="3">
    <source>
        <dbReference type="SAM" id="Phobius"/>
    </source>
</evidence>
<name>A0A139AGA8_GONPJ</name>
<feature type="signal peptide" evidence="4">
    <location>
        <begin position="1"/>
        <end position="38"/>
    </location>
</feature>
<dbReference type="InterPro" id="IPR051826">
    <property type="entry name" value="E3_ubiquitin-ligase_domain"/>
</dbReference>
<proteinExistence type="predicted"/>
<evidence type="ECO:0000313" key="7">
    <source>
        <dbReference type="Proteomes" id="UP000070544"/>
    </source>
</evidence>
<evidence type="ECO:0000259" key="5">
    <source>
        <dbReference type="PROSITE" id="PS50089"/>
    </source>
</evidence>
<dbReference type="InterPro" id="IPR013083">
    <property type="entry name" value="Znf_RING/FYVE/PHD"/>
</dbReference>
<keyword evidence="1" id="KW-0863">Zinc-finger</keyword>
<keyword evidence="1" id="KW-0862">Zinc</keyword>
<accession>A0A139AGA8</accession>
<keyword evidence="3" id="KW-0472">Membrane</keyword>
<dbReference type="InterPro" id="IPR001841">
    <property type="entry name" value="Znf_RING"/>
</dbReference>
<dbReference type="PANTHER" id="PTHR22765:SF434">
    <property type="entry name" value="GB|AAD18119.1-RELATED"/>
    <property type="match status" value="1"/>
</dbReference>
<feature type="compositionally biased region" description="Polar residues" evidence="2">
    <location>
        <begin position="755"/>
        <end position="764"/>
    </location>
</feature>
<feature type="region of interest" description="Disordered" evidence="2">
    <location>
        <begin position="739"/>
        <end position="786"/>
    </location>
</feature>
<reference evidence="6 7" key="1">
    <citation type="journal article" date="2015" name="Genome Biol. Evol.">
        <title>Phylogenomic analyses indicate that early fungi evolved digesting cell walls of algal ancestors of land plants.</title>
        <authorList>
            <person name="Chang Y."/>
            <person name="Wang S."/>
            <person name="Sekimoto S."/>
            <person name="Aerts A.L."/>
            <person name="Choi C."/>
            <person name="Clum A."/>
            <person name="LaButti K.M."/>
            <person name="Lindquist E.A."/>
            <person name="Yee Ngan C."/>
            <person name="Ohm R.A."/>
            <person name="Salamov A.A."/>
            <person name="Grigoriev I.V."/>
            <person name="Spatafora J.W."/>
            <person name="Berbee M.L."/>
        </authorList>
    </citation>
    <scope>NUCLEOTIDE SEQUENCE [LARGE SCALE GENOMIC DNA]</scope>
    <source>
        <strain evidence="6 7">JEL478</strain>
    </source>
</reference>
<dbReference type="CDD" id="cd16454">
    <property type="entry name" value="RING-H2_PA-TM-RING"/>
    <property type="match status" value="1"/>
</dbReference>
<keyword evidence="3" id="KW-0812">Transmembrane</keyword>
<dbReference type="GO" id="GO:0006511">
    <property type="term" value="P:ubiquitin-dependent protein catabolic process"/>
    <property type="evidence" value="ECO:0007669"/>
    <property type="project" value="TreeGrafter"/>
</dbReference>
<evidence type="ECO:0000256" key="1">
    <source>
        <dbReference type="PROSITE-ProRule" id="PRU00175"/>
    </source>
</evidence>
<keyword evidence="3" id="KW-1133">Transmembrane helix</keyword>
<dbReference type="STRING" id="1344416.A0A139AGA8"/>
<keyword evidence="1" id="KW-0479">Metal-binding</keyword>
<dbReference type="EMBL" id="KQ965759">
    <property type="protein sequence ID" value="KXS15841.1"/>
    <property type="molecule type" value="Genomic_DNA"/>
</dbReference>
<feature type="transmembrane region" description="Helical" evidence="3">
    <location>
        <begin position="298"/>
        <end position="319"/>
    </location>
</feature>
<keyword evidence="4" id="KW-0732">Signal</keyword>
<dbReference type="GO" id="GO:0061630">
    <property type="term" value="F:ubiquitin protein ligase activity"/>
    <property type="evidence" value="ECO:0007669"/>
    <property type="project" value="TreeGrafter"/>
</dbReference>
<dbReference type="SUPFAM" id="SSF57850">
    <property type="entry name" value="RING/U-box"/>
    <property type="match status" value="1"/>
</dbReference>
<dbReference type="OrthoDB" id="8062037at2759"/>
<dbReference type="Proteomes" id="UP000070544">
    <property type="component" value="Unassembled WGS sequence"/>
</dbReference>
<keyword evidence="7" id="KW-1185">Reference proteome</keyword>
<dbReference type="GO" id="GO:0008270">
    <property type="term" value="F:zinc ion binding"/>
    <property type="evidence" value="ECO:0007669"/>
    <property type="project" value="UniProtKB-KW"/>
</dbReference>
<gene>
    <name evidence="6" type="ORF">M427DRAFT_32015</name>
</gene>
<sequence>MRERRRHRSWREIRWRSPGSVLALIAGLVLLSSHGADGQGSQPTLLLGDGIPSNFGSQYTTLQPNLTIVAIIHGLGPTDPSLVANVTKAKVQNASLNVVGTGTTAVPKTNTTGTAGSVNITAANVTVTSSNKTAGPQWTAAEVGSSFTSNCTFAAKVALLLTNPRISLILFIDNSTSVFRASDTFARSLNSTTVKNPDTTVGGNVSLAALAAQVPIVILERDGGARVVNLLRNVVGGNGEGKADTSIIRTNNAVPPTTILFSILLPNAASIISAPTSADPNSLPTTTNLANMSLYHNAFFISAVVLSVLSVAAFGIALWRRRQMQLRYRRARALFAASAAELRNLGFAEDVLRTLTPSDLTKYPVTIYLGDPSDAKSTLQRPASSASRPISPKSFEVPHIVPAASPREKEKEIEAGERLAVPLVPIGTLERKTLGRTPTSEPRMSVSSWTSRSGHPVCPVCLDPFVPGVSMVRTLPCNHVFHSDCIDRWLLERACVCPICRLDLAPPPPGPDSRSQRSGSVSSGSSDGSVLSVSLRSRAETIVRGELGSVRVPSPAYGSGRGEPPRSPISMSVLGSLRLMSRRTLSDVGLRSPSLAPLSARTSTSGDFSFTETVFEVRSRFGTRMSEGANRRRSSTVTAQSSMLELQSAVGSSAESAMSFHVPSIAPSGDDASEKGLRVVNWAETLAVLTTPVSRVGSSASEVSGSIVGGGNVGGVMSPADVRASVVSSGAAESVYPTLSGAAPSTDRSPLGAARTTTPVSSVRDSLASEATVVPGRRDDSGEEGLRFPVPTISETGSAINQRVSFLSPLDSASPMTPDTWGTAGTPLPLPTASLLSEPELLHVDLPDEDLYKVSFGRSVADNVSSETIEGEDRKPRS</sequence>
<feature type="chain" id="PRO_5007296137" description="RING-type domain-containing protein" evidence="4">
    <location>
        <begin position="39"/>
        <end position="878"/>
    </location>
</feature>